<evidence type="ECO:0000256" key="1">
    <source>
        <dbReference type="SAM" id="Coils"/>
    </source>
</evidence>
<feature type="signal peptide" evidence="4">
    <location>
        <begin position="1"/>
        <end position="27"/>
    </location>
</feature>
<accession>A0AAE9QZH3</accession>
<dbReference type="GO" id="GO:0005875">
    <property type="term" value="C:microtubule associated complex"/>
    <property type="evidence" value="ECO:0007669"/>
    <property type="project" value="TreeGrafter"/>
</dbReference>
<feature type="compositionally biased region" description="Low complexity" evidence="2">
    <location>
        <begin position="497"/>
        <end position="507"/>
    </location>
</feature>
<dbReference type="GO" id="GO:0031114">
    <property type="term" value="P:regulation of microtubule depolymerization"/>
    <property type="evidence" value="ECO:0007669"/>
    <property type="project" value="TreeGrafter"/>
</dbReference>
<dbReference type="NCBIfam" id="TIGR04320">
    <property type="entry name" value="Surf_Exclu_PgrA"/>
    <property type="match status" value="1"/>
</dbReference>
<keyword evidence="3" id="KW-0472">Membrane</keyword>
<dbReference type="GO" id="GO:0003779">
    <property type="term" value="F:actin binding"/>
    <property type="evidence" value="ECO:0007669"/>
    <property type="project" value="TreeGrafter"/>
</dbReference>
<evidence type="ECO:0000256" key="4">
    <source>
        <dbReference type="SAM" id="SignalP"/>
    </source>
</evidence>
<evidence type="ECO:0000256" key="3">
    <source>
        <dbReference type="SAM" id="Phobius"/>
    </source>
</evidence>
<comment type="caution">
    <text evidence="5">The sequence shown here is derived from an EMBL/GenBank/DDBJ whole genome shotgun (WGS) entry which is preliminary data.</text>
</comment>
<feature type="compositionally biased region" description="Polar residues" evidence="2">
    <location>
        <begin position="579"/>
        <end position="590"/>
    </location>
</feature>
<feature type="transmembrane region" description="Helical" evidence="3">
    <location>
        <begin position="623"/>
        <end position="640"/>
    </location>
</feature>
<sequence>MKSNTKKMVTSAALVAALVGTGAKAHADTVIPVNTTGDVAAANENATLETQVKDQETVVANLTEKVEKAKVADDMAEKAVEQAKANEANATNIEAQKAEVAKQLAVAEKDVEAANEVVATETKDVEQAQSENQQAQEALKAAESEATKASTETKQPSTVELDKDFAEALGHKGQSDYSEDLNMMGGDNNFTFVTNPGDEQTVDIDNLTDDQLTDLSNYASSLINQVRDQARKAGVNLTVGNTFVTKGAVQFAKDVAQNYRNDNWNTFENSHDVAAIDKAALANGLQANGGYENAGVGQLSSYRTHTFTMAELKKHVYDAIEQMISHDSQSNWKHTESLVGTGLSGEYLGISISRVGDIVTVHVLQVPESRIQDHSKFDTTKLLNPYQGEVDPKAKEVLAQLESARTFAAGKAEALATQQSKLQAAKSHVAELTNKVVQLKEQQAQLGNVQSGDLSALVTSAVERKAQTARNLADMQAALDSATAKLNNLKAALATVPAKPEAPAETPAKPEAHVETPSKPVQPVVPIKPEEPTPSIPNVPVPEASAKPMMPSNPEKPTATEVSKSSTERTELPGHQEKPSQFNQSVTPSSTVQSITAKLINSNQQSVTYQAKLPETKDSADKGAIIGFLTLGLALIPFVGNRFKSSRN</sequence>
<feature type="region of interest" description="Disordered" evidence="2">
    <location>
        <begin position="497"/>
        <end position="590"/>
    </location>
</feature>
<organism evidence="5 6">
    <name type="scientific">Streptococcus dysgalactiae subsp. equisimilis</name>
    <name type="common">Streptococcus equisimilis</name>
    <dbReference type="NCBI Taxonomy" id="119602"/>
    <lineage>
        <taxon>Bacteria</taxon>
        <taxon>Bacillati</taxon>
        <taxon>Bacillota</taxon>
        <taxon>Bacilli</taxon>
        <taxon>Lactobacillales</taxon>
        <taxon>Streptococcaceae</taxon>
        <taxon>Streptococcus</taxon>
    </lineage>
</organism>
<keyword evidence="3" id="KW-0812">Transmembrane</keyword>
<reference evidence="5 6" key="1">
    <citation type="submission" date="2019-05" db="EMBL/GenBank/DDBJ databases">
        <authorList>
            <consortium name="Pathogen Informatics"/>
        </authorList>
    </citation>
    <scope>NUCLEOTIDE SEQUENCE [LARGE SCALE GENOMIC DNA]</scope>
    <source>
        <strain evidence="5 6">NCTC11557</strain>
    </source>
</reference>
<keyword evidence="4" id="KW-0732">Signal</keyword>
<keyword evidence="1" id="KW-0175">Coiled coil</keyword>
<dbReference type="GO" id="GO:0005829">
    <property type="term" value="C:cytosol"/>
    <property type="evidence" value="ECO:0007669"/>
    <property type="project" value="TreeGrafter"/>
</dbReference>
<evidence type="ECO:0000313" key="5">
    <source>
        <dbReference type="EMBL" id="VTT27300.1"/>
    </source>
</evidence>
<keyword evidence="3" id="KW-1133">Transmembrane helix</keyword>
<dbReference type="GO" id="GO:0008017">
    <property type="term" value="F:microtubule binding"/>
    <property type="evidence" value="ECO:0007669"/>
    <property type="project" value="InterPro"/>
</dbReference>
<feature type="compositionally biased region" description="Low complexity" evidence="2">
    <location>
        <begin position="127"/>
        <end position="138"/>
    </location>
</feature>
<protein>
    <submittedName>
        <fullName evidence="5">Adhesion protein</fullName>
    </submittedName>
</protein>
<proteinExistence type="predicted"/>
<dbReference type="AlphaFoldDB" id="A0AAE9QZH3"/>
<dbReference type="GO" id="GO:0005874">
    <property type="term" value="C:microtubule"/>
    <property type="evidence" value="ECO:0007669"/>
    <property type="project" value="InterPro"/>
</dbReference>
<feature type="coiled-coil region" evidence="1">
    <location>
        <begin position="415"/>
        <end position="492"/>
    </location>
</feature>
<dbReference type="PANTHER" id="PTHR13843">
    <property type="entry name" value="MICROTUBULE-ASSOCIATED PROTEIN"/>
    <property type="match status" value="1"/>
</dbReference>
<feature type="chain" id="PRO_5042142679" evidence="4">
    <location>
        <begin position="28"/>
        <end position="648"/>
    </location>
</feature>
<dbReference type="GO" id="GO:0000226">
    <property type="term" value="P:microtubule cytoskeleton organization"/>
    <property type="evidence" value="ECO:0007669"/>
    <property type="project" value="InterPro"/>
</dbReference>
<dbReference type="InterPro" id="IPR027607">
    <property type="entry name" value="Surf_Exclu_SEC10/PgrA"/>
</dbReference>
<evidence type="ECO:0000313" key="6">
    <source>
        <dbReference type="Proteomes" id="UP000339049"/>
    </source>
</evidence>
<dbReference type="Proteomes" id="UP000339049">
    <property type="component" value="Unassembled WGS sequence"/>
</dbReference>
<feature type="region of interest" description="Disordered" evidence="2">
    <location>
        <begin position="122"/>
        <end position="157"/>
    </location>
</feature>
<gene>
    <name evidence="5" type="ORF">NCTC11557_02303</name>
</gene>
<dbReference type="EMBL" id="CABEIY010000008">
    <property type="protein sequence ID" value="VTT27300.1"/>
    <property type="molecule type" value="Genomic_DNA"/>
</dbReference>
<feature type="compositionally biased region" description="Basic and acidic residues" evidence="2">
    <location>
        <begin position="566"/>
        <end position="578"/>
    </location>
</feature>
<dbReference type="RefSeq" id="WP_049520220.1">
    <property type="nucleotide sequence ID" value="NZ_CABEIY010000008.1"/>
</dbReference>
<dbReference type="InterPro" id="IPR026074">
    <property type="entry name" value="MAP1"/>
</dbReference>
<evidence type="ECO:0000256" key="2">
    <source>
        <dbReference type="SAM" id="MobiDB-lite"/>
    </source>
</evidence>
<dbReference type="PANTHER" id="PTHR13843:SF12">
    <property type="entry name" value="ATPASE F1_V1_A1 COMPLEX ALPHA_BETA SUBUNIT NUCLEOTIDE-BINDING DOMAIN-CONTAINING PROTEIN"/>
    <property type="match status" value="1"/>
</dbReference>
<name>A0AAE9QZH3_STREQ</name>